<feature type="compositionally biased region" description="Polar residues" evidence="2">
    <location>
        <begin position="36"/>
        <end position="51"/>
    </location>
</feature>
<dbReference type="InterPro" id="IPR040000">
    <property type="entry name" value="NOP9"/>
</dbReference>
<sequence>MTRKRKVDNTESENDAGDHRQNPSSEYDYKKLPDESPSTAGDSAQNNNQFHRTFPHKNRGDGGFRGRGGQRNHQFSRGGRGRNFDTNDFDRKYGRVGGGNEEEVRESIREEDRGMAEKGAYPAELVAYLKNIEQMIANEDLADDMVIDKCAEECSGEEEKLLLFRDSSIAVESVFGSSQRGAELFLSGLARLKHKRLLDLFFSGTSARERAMLLRHCVMHFYLSKHTSSSQRGAELFLSGLARLKHKRLLDLFFSGTSAHAIETLCYALLPIKTYKSVELIEKFSELLCDNWNDAVGSQHSAFLLRCFAWVACGLKKKDRSQQGDSSAVQSTEGQSDDIKLGLSRIFDRIASLALENAATPRVENVHLSLVVQDVLEADSVAKLGKATVLVDKILSTASECDLRQLWLGKNSSRVWEKLIVTCREETLQSLWETVISGHVLELAAHPCANFPLQKFIASVKSLELATDVCHEATSLIQKFLSSDRWGVAQALLRCVSRHEDLQEPVLKELRQYFRANKKETKINFLLNVGCLLLEVLLSFHKVKTLTACFEALDASDINKLAKNKCGSHVLQAAFRSNTLGVAVKEKLISAFENDWESLISDVYGSHVFESIWECSLFTVKRRQELMKKLVPIRSDSKFWKFAMLRCDMYLFRKDRKAWVEKMKKSVKGTKH</sequence>
<keyword evidence="4" id="KW-1185">Reference proteome</keyword>
<feature type="compositionally biased region" description="Basic and acidic residues" evidence="2">
    <location>
        <begin position="82"/>
        <end position="93"/>
    </location>
</feature>
<dbReference type="GO" id="GO:0030688">
    <property type="term" value="C:preribosome, small subunit precursor"/>
    <property type="evidence" value="ECO:0007669"/>
    <property type="project" value="TreeGrafter"/>
</dbReference>
<gene>
    <name evidence="3" type="ORF">GCK32_003756</name>
</gene>
<dbReference type="SUPFAM" id="SSF48371">
    <property type="entry name" value="ARM repeat"/>
    <property type="match status" value="1"/>
</dbReference>
<feature type="region of interest" description="Disordered" evidence="2">
    <location>
        <begin position="1"/>
        <end position="115"/>
    </location>
</feature>
<evidence type="ECO:0000256" key="1">
    <source>
        <dbReference type="ARBA" id="ARBA00022737"/>
    </source>
</evidence>
<dbReference type="GO" id="GO:0000480">
    <property type="term" value="P:endonucleolytic cleavage in 5'-ETS of tricistronic rRNA transcript (SSU-rRNA, 5.8S rRNA, LSU-rRNA)"/>
    <property type="evidence" value="ECO:0007669"/>
    <property type="project" value="TreeGrafter"/>
</dbReference>
<protein>
    <submittedName>
        <fullName evidence="3">RNA binding repeat protein Pumilio-family</fullName>
    </submittedName>
</protein>
<dbReference type="InterPro" id="IPR001313">
    <property type="entry name" value="Pumilio_RNA-bd_rpt"/>
</dbReference>
<feature type="compositionally biased region" description="Basic and acidic residues" evidence="2">
    <location>
        <begin position="105"/>
        <end position="115"/>
    </location>
</feature>
<organism evidence="3 4">
    <name type="scientific">Trichostrongylus colubriformis</name>
    <name type="common">Black scour worm</name>
    <dbReference type="NCBI Taxonomy" id="6319"/>
    <lineage>
        <taxon>Eukaryota</taxon>
        <taxon>Metazoa</taxon>
        <taxon>Ecdysozoa</taxon>
        <taxon>Nematoda</taxon>
        <taxon>Chromadorea</taxon>
        <taxon>Rhabditida</taxon>
        <taxon>Rhabditina</taxon>
        <taxon>Rhabditomorpha</taxon>
        <taxon>Strongyloidea</taxon>
        <taxon>Trichostrongylidae</taxon>
        <taxon>Trichostrongylus</taxon>
    </lineage>
</organism>
<evidence type="ECO:0000313" key="3">
    <source>
        <dbReference type="EMBL" id="KAK5970682.1"/>
    </source>
</evidence>
<dbReference type="GO" id="GO:0000056">
    <property type="term" value="P:ribosomal small subunit export from nucleus"/>
    <property type="evidence" value="ECO:0007669"/>
    <property type="project" value="TreeGrafter"/>
</dbReference>
<dbReference type="SMART" id="SM00025">
    <property type="entry name" value="Pumilio"/>
    <property type="match status" value="4"/>
</dbReference>
<dbReference type="PANTHER" id="PTHR13102">
    <property type="entry name" value="NUCLEOLAR PROTEIN 9"/>
    <property type="match status" value="1"/>
</dbReference>
<dbReference type="InterPro" id="IPR016024">
    <property type="entry name" value="ARM-type_fold"/>
</dbReference>
<dbReference type="Gene3D" id="1.25.10.10">
    <property type="entry name" value="Leucine-rich Repeat Variant"/>
    <property type="match status" value="2"/>
</dbReference>
<feature type="compositionally biased region" description="Basic and acidic residues" evidence="2">
    <location>
        <begin position="16"/>
        <end position="34"/>
    </location>
</feature>
<dbReference type="GO" id="GO:0005730">
    <property type="term" value="C:nucleolus"/>
    <property type="evidence" value="ECO:0007669"/>
    <property type="project" value="TreeGrafter"/>
</dbReference>
<comment type="caution">
    <text evidence="3">The sequence shown here is derived from an EMBL/GenBank/DDBJ whole genome shotgun (WGS) entry which is preliminary data.</text>
</comment>
<dbReference type="AlphaFoldDB" id="A0AAN8IIK3"/>
<dbReference type="GO" id="GO:0000472">
    <property type="term" value="P:endonucleolytic cleavage to generate mature 5'-end of SSU-rRNA from (SSU-rRNA, 5.8S rRNA, LSU-rRNA)"/>
    <property type="evidence" value="ECO:0007669"/>
    <property type="project" value="TreeGrafter"/>
</dbReference>
<name>A0AAN8IIK3_TRICO</name>
<proteinExistence type="predicted"/>
<evidence type="ECO:0000256" key="2">
    <source>
        <dbReference type="SAM" id="MobiDB-lite"/>
    </source>
</evidence>
<dbReference type="Proteomes" id="UP001331761">
    <property type="component" value="Unassembled WGS sequence"/>
</dbReference>
<dbReference type="Pfam" id="PF22493">
    <property type="entry name" value="PUF_NOP9"/>
    <property type="match status" value="1"/>
</dbReference>
<accession>A0AAN8IIK3</accession>
<dbReference type="EMBL" id="WIXE01018738">
    <property type="protein sequence ID" value="KAK5970682.1"/>
    <property type="molecule type" value="Genomic_DNA"/>
</dbReference>
<dbReference type="GO" id="GO:0003723">
    <property type="term" value="F:RNA binding"/>
    <property type="evidence" value="ECO:0007669"/>
    <property type="project" value="InterPro"/>
</dbReference>
<keyword evidence="1" id="KW-0677">Repeat</keyword>
<dbReference type="PANTHER" id="PTHR13102:SF0">
    <property type="entry name" value="NUCLEOLAR PROTEIN 9"/>
    <property type="match status" value="1"/>
</dbReference>
<dbReference type="GO" id="GO:0030686">
    <property type="term" value="C:90S preribosome"/>
    <property type="evidence" value="ECO:0007669"/>
    <property type="project" value="TreeGrafter"/>
</dbReference>
<evidence type="ECO:0000313" key="4">
    <source>
        <dbReference type="Proteomes" id="UP001331761"/>
    </source>
</evidence>
<dbReference type="InterPro" id="IPR011989">
    <property type="entry name" value="ARM-like"/>
</dbReference>
<reference evidence="3 4" key="1">
    <citation type="submission" date="2019-10" db="EMBL/GenBank/DDBJ databases">
        <title>Assembly and Annotation for the nematode Trichostrongylus colubriformis.</title>
        <authorList>
            <person name="Martin J."/>
        </authorList>
    </citation>
    <scope>NUCLEOTIDE SEQUENCE [LARGE SCALE GENOMIC DNA]</scope>
    <source>
        <strain evidence="3">G859</strain>
        <tissue evidence="3">Whole worm</tissue>
    </source>
</reference>
<dbReference type="GO" id="GO:0000447">
    <property type="term" value="P:endonucleolytic cleavage in ITS1 to separate SSU-rRNA from 5.8S rRNA and LSU-rRNA from tricistronic rRNA transcript (SSU-rRNA, 5.8S rRNA, LSU-rRNA)"/>
    <property type="evidence" value="ECO:0007669"/>
    <property type="project" value="TreeGrafter"/>
</dbReference>